<dbReference type="CDD" id="cd13898">
    <property type="entry name" value="CuRO_3_Abr2_like"/>
    <property type="match status" value="1"/>
</dbReference>
<evidence type="ECO:0000313" key="12">
    <source>
        <dbReference type="EMBL" id="KXX77798.1"/>
    </source>
</evidence>
<keyword evidence="2" id="KW-0479">Metal-binding</keyword>
<dbReference type="GO" id="GO:0005507">
    <property type="term" value="F:copper ion binding"/>
    <property type="evidence" value="ECO:0007669"/>
    <property type="project" value="InterPro"/>
</dbReference>
<dbReference type="GO" id="GO:0016491">
    <property type="term" value="F:oxidoreductase activity"/>
    <property type="evidence" value="ECO:0007669"/>
    <property type="project" value="UniProtKB-KW"/>
</dbReference>
<dbReference type="Pfam" id="PF00394">
    <property type="entry name" value="Cu-oxidase"/>
    <property type="match status" value="1"/>
</dbReference>
<evidence type="ECO:0000256" key="5">
    <source>
        <dbReference type="ARBA" id="ARBA00023002"/>
    </source>
</evidence>
<dbReference type="CDD" id="cd13876">
    <property type="entry name" value="CuRO_2_Abr2_like"/>
    <property type="match status" value="1"/>
</dbReference>
<keyword evidence="3 8" id="KW-0732">Signal</keyword>
<evidence type="ECO:0000259" key="9">
    <source>
        <dbReference type="Pfam" id="PF00394"/>
    </source>
</evidence>
<sequence length="628" mass="70226">MRHLQGTTQRWLGVLLVALVSLSLASPITPTRGIRVHTPKTFELTLTWEEYAPDGRAREMILVNGQFPAPTLEIDQGDEVEVVVHNKLPYNSTIHFHGVQMYLTPWSDGVPGVTQRHIQPGRSFTYKWTATQYGSYWYHAHQLGQLDDGLYGAIVIHPKNQPKPFSLITSDEKSLRAIEKAAAKPYPLLISDFRHTISYDIYRITREADIELTCYDSILFNGKGSVECWSPEKIRSLLTEQQQGILRAGGADNFTPKGCLPAQVIADVLAAGKETEVSAIPPEIFDECIPSTGPKEIINVKRTKCEKRKWFAIDVIGAFGLFTAAFSIDELPMYVYAVDGEYIEPQLVTAITVTNGDRYSVLIDLTDAQPGDYPIRVASVSTVQLMASTATLSYEIEETDKAPITSTTPYILENGRPASPETVFFSQIAQRQFNPPETLPAPGTYSPAATYKLMMRISGNTYEWALNTTSLPHHRTDAHTNDLPVILFEPESYRMNNHTITTENNTYIDLIFVTATAQQPAHPIHKHGNKMFLLGYGTGLFPWDSVEEAMNEVPEAFNFVDPPRRDGFATRPAGSGPQWMAVRYHVSQPGAWLLHCHIQGHLLGGMAMIIQDGIDAWPTIPREYLEYE</sequence>
<keyword evidence="4" id="KW-0677">Repeat</keyword>
<feature type="domain" description="Plastocyanin-like" evidence="9">
    <location>
        <begin position="186"/>
        <end position="395"/>
    </location>
</feature>
<evidence type="ECO:0000256" key="4">
    <source>
        <dbReference type="ARBA" id="ARBA00022737"/>
    </source>
</evidence>
<evidence type="ECO:0000256" key="2">
    <source>
        <dbReference type="ARBA" id="ARBA00022723"/>
    </source>
</evidence>
<protein>
    <submittedName>
        <fullName evidence="12">Laccase-1</fullName>
    </submittedName>
</protein>
<feature type="domain" description="Plastocyanin-like" evidence="10">
    <location>
        <begin position="481"/>
        <end position="610"/>
    </location>
</feature>
<comment type="similarity">
    <text evidence="1">Belongs to the multicopper oxidase family.</text>
</comment>
<dbReference type="EMBL" id="LCTW02000145">
    <property type="protein sequence ID" value="KXX77798.1"/>
    <property type="molecule type" value="Genomic_DNA"/>
</dbReference>
<name>A0A175W228_9PEZI</name>
<evidence type="ECO:0000256" key="3">
    <source>
        <dbReference type="ARBA" id="ARBA00022729"/>
    </source>
</evidence>
<dbReference type="Pfam" id="PF07732">
    <property type="entry name" value="Cu-oxidase_3"/>
    <property type="match status" value="1"/>
</dbReference>
<evidence type="ECO:0000313" key="13">
    <source>
        <dbReference type="Proteomes" id="UP000078237"/>
    </source>
</evidence>
<dbReference type="CDD" id="cd13850">
    <property type="entry name" value="CuRO_1_Abr2_like"/>
    <property type="match status" value="1"/>
</dbReference>
<dbReference type="InterPro" id="IPR002355">
    <property type="entry name" value="Cu_oxidase_Cu_BS"/>
</dbReference>
<feature type="chain" id="PRO_5008043523" evidence="8">
    <location>
        <begin position="26"/>
        <end position="628"/>
    </location>
</feature>
<keyword evidence="6" id="KW-0186">Copper</keyword>
<dbReference type="AlphaFoldDB" id="A0A175W228"/>
<dbReference type="Pfam" id="PF07731">
    <property type="entry name" value="Cu-oxidase_2"/>
    <property type="match status" value="1"/>
</dbReference>
<comment type="caution">
    <text evidence="12">The sequence shown here is derived from an EMBL/GenBank/DDBJ whole genome shotgun (WGS) entry which is preliminary data.</text>
</comment>
<dbReference type="SUPFAM" id="SSF49503">
    <property type="entry name" value="Cupredoxins"/>
    <property type="match status" value="3"/>
</dbReference>
<keyword evidence="7" id="KW-0325">Glycoprotein</keyword>
<proteinExistence type="inferred from homology"/>
<dbReference type="Gene3D" id="2.60.40.420">
    <property type="entry name" value="Cupredoxins - blue copper proteins"/>
    <property type="match status" value="3"/>
</dbReference>
<dbReference type="InterPro" id="IPR011706">
    <property type="entry name" value="Cu-oxidase_C"/>
</dbReference>
<evidence type="ECO:0000256" key="8">
    <source>
        <dbReference type="SAM" id="SignalP"/>
    </source>
</evidence>
<dbReference type="PANTHER" id="PTHR11709:SF488">
    <property type="entry name" value="LACCASE-RELATED"/>
    <property type="match status" value="1"/>
</dbReference>
<accession>A0A175W228</accession>
<feature type="signal peptide" evidence="8">
    <location>
        <begin position="1"/>
        <end position="25"/>
    </location>
</feature>
<dbReference type="InterPro" id="IPR008972">
    <property type="entry name" value="Cupredoxin"/>
</dbReference>
<keyword evidence="13" id="KW-1185">Reference proteome</keyword>
<dbReference type="PROSITE" id="PS00079">
    <property type="entry name" value="MULTICOPPER_OXIDASE1"/>
    <property type="match status" value="1"/>
</dbReference>
<organism evidence="12 13">
    <name type="scientific">Madurella mycetomatis</name>
    <dbReference type="NCBI Taxonomy" id="100816"/>
    <lineage>
        <taxon>Eukaryota</taxon>
        <taxon>Fungi</taxon>
        <taxon>Dikarya</taxon>
        <taxon>Ascomycota</taxon>
        <taxon>Pezizomycotina</taxon>
        <taxon>Sordariomycetes</taxon>
        <taxon>Sordariomycetidae</taxon>
        <taxon>Sordariales</taxon>
        <taxon>Sordariales incertae sedis</taxon>
        <taxon>Madurella</taxon>
    </lineage>
</organism>
<dbReference type="Proteomes" id="UP000078237">
    <property type="component" value="Unassembled WGS sequence"/>
</dbReference>
<dbReference type="InterPro" id="IPR045087">
    <property type="entry name" value="Cu-oxidase_fam"/>
</dbReference>
<feature type="domain" description="Plastocyanin-like" evidence="11">
    <location>
        <begin position="46"/>
        <end position="160"/>
    </location>
</feature>
<evidence type="ECO:0000256" key="1">
    <source>
        <dbReference type="ARBA" id="ARBA00010609"/>
    </source>
</evidence>
<evidence type="ECO:0000259" key="11">
    <source>
        <dbReference type="Pfam" id="PF07732"/>
    </source>
</evidence>
<gene>
    <name evidence="12" type="ORF">MMYC01_205948</name>
</gene>
<evidence type="ECO:0000256" key="7">
    <source>
        <dbReference type="ARBA" id="ARBA00023180"/>
    </source>
</evidence>
<evidence type="ECO:0000259" key="10">
    <source>
        <dbReference type="Pfam" id="PF07731"/>
    </source>
</evidence>
<dbReference type="PANTHER" id="PTHR11709">
    <property type="entry name" value="MULTI-COPPER OXIDASE"/>
    <property type="match status" value="1"/>
</dbReference>
<dbReference type="InterPro" id="IPR033138">
    <property type="entry name" value="Cu_oxidase_CS"/>
</dbReference>
<evidence type="ECO:0000256" key="6">
    <source>
        <dbReference type="ARBA" id="ARBA00023008"/>
    </source>
</evidence>
<reference evidence="12 13" key="1">
    <citation type="journal article" date="2016" name="Genome Announc.">
        <title>Genome Sequence of Madurella mycetomatis mm55, Isolated from a Human Mycetoma Case in Sudan.</title>
        <authorList>
            <person name="Smit S."/>
            <person name="Derks M.F."/>
            <person name="Bervoets S."/>
            <person name="Fahal A."/>
            <person name="van Leeuwen W."/>
            <person name="van Belkum A."/>
            <person name="van de Sande W.W."/>
        </authorList>
    </citation>
    <scope>NUCLEOTIDE SEQUENCE [LARGE SCALE GENOMIC DNA]</scope>
    <source>
        <strain evidence="13">mm55</strain>
    </source>
</reference>
<dbReference type="SMR" id="A0A175W228"/>
<dbReference type="InterPro" id="IPR001117">
    <property type="entry name" value="Cu-oxidase_2nd"/>
</dbReference>
<dbReference type="OrthoDB" id="2121828at2759"/>
<dbReference type="PROSITE" id="PS00080">
    <property type="entry name" value="MULTICOPPER_OXIDASE2"/>
    <property type="match status" value="1"/>
</dbReference>
<dbReference type="FunFam" id="2.60.40.420:FF:000036">
    <property type="entry name" value="L-ascorbate oxidase"/>
    <property type="match status" value="1"/>
</dbReference>
<dbReference type="VEuPathDB" id="FungiDB:MMYC01_205948"/>
<dbReference type="STRING" id="100816.A0A175W228"/>
<dbReference type="InterPro" id="IPR011707">
    <property type="entry name" value="Cu-oxidase-like_N"/>
</dbReference>
<keyword evidence="5" id="KW-0560">Oxidoreductase</keyword>